<proteinExistence type="predicted"/>
<comment type="caution">
    <text evidence="1">The sequence shown here is derived from an EMBL/GenBank/DDBJ whole genome shotgun (WGS) entry which is preliminary data.</text>
</comment>
<organism evidence="1 2">
    <name type="scientific">Fluctibacter halophilus</name>
    <dbReference type="NCBI Taxonomy" id="226011"/>
    <lineage>
        <taxon>Bacteria</taxon>
        <taxon>Pseudomonadati</taxon>
        <taxon>Pseudomonadota</taxon>
        <taxon>Gammaproteobacteria</taxon>
        <taxon>Alteromonadales</taxon>
        <taxon>Alteromonadaceae</taxon>
        <taxon>Fluctibacter</taxon>
    </lineage>
</organism>
<gene>
    <name evidence="1" type="ORF">LJ739_06995</name>
</gene>
<name>A0ABS8G8G5_9ALTE</name>
<evidence type="ECO:0000313" key="2">
    <source>
        <dbReference type="Proteomes" id="UP001520878"/>
    </source>
</evidence>
<evidence type="ECO:0000313" key="1">
    <source>
        <dbReference type="EMBL" id="MCC2615984.1"/>
    </source>
</evidence>
<sequence length="165" mass="19103">MTTHNVEDKSQKELVEIVKIQEEEFAKLQRENYAKDAKLSEMHRLIEKISRLLAEEVDKYGGQECEFRHEIDELQQELQAERQRVLVLANVVESAIECMFSGCDYNALDIQEACEEAGIIVLTKYDPSTHGDNDVDAEKGDPWYEYSMWFARLSNQLRQQAKDAA</sequence>
<dbReference type="Proteomes" id="UP001520878">
    <property type="component" value="Unassembled WGS sequence"/>
</dbReference>
<keyword evidence="2" id="KW-1185">Reference proteome</keyword>
<accession>A0ABS8G8G5</accession>
<dbReference type="EMBL" id="JAJEWP010000001">
    <property type="protein sequence ID" value="MCC2615984.1"/>
    <property type="molecule type" value="Genomic_DNA"/>
</dbReference>
<protein>
    <submittedName>
        <fullName evidence="1">Uncharacterized protein</fullName>
    </submittedName>
</protein>
<reference evidence="1 2" key="1">
    <citation type="submission" date="2021-10" db="EMBL/GenBank/DDBJ databases">
        <title>Draft genome of Aestuariibacter halophilus JC2043.</title>
        <authorList>
            <person name="Emsley S.A."/>
            <person name="Pfannmuller K.M."/>
            <person name="Ushijima B."/>
            <person name="Saw J.H."/>
            <person name="Videau P."/>
        </authorList>
    </citation>
    <scope>NUCLEOTIDE SEQUENCE [LARGE SCALE GENOMIC DNA]</scope>
    <source>
        <strain evidence="1 2">JC2043</strain>
    </source>
</reference>
<dbReference type="RefSeq" id="WP_229158487.1">
    <property type="nucleotide sequence ID" value="NZ_JAJEWP010000001.1"/>
</dbReference>